<accession>A0ABP0W8P6</accession>
<dbReference type="Proteomes" id="UP001497444">
    <property type="component" value="Chromosome 14"/>
</dbReference>
<reference evidence="1" key="1">
    <citation type="submission" date="2024-02" db="EMBL/GenBank/DDBJ databases">
        <authorList>
            <consortium name="ELIXIR-Norway"/>
            <consortium name="Elixir Norway"/>
        </authorList>
    </citation>
    <scope>NUCLEOTIDE SEQUENCE</scope>
</reference>
<organism evidence="1 2">
    <name type="scientific">Sphagnum jensenii</name>
    <dbReference type="NCBI Taxonomy" id="128206"/>
    <lineage>
        <taxon>Eukaryota</taxon>
        <taxon>Viridiplantae</taxon>
        <taxon>Streptophyta</taxon>
        <taxon>Embryophyta</taxon>
        <taxon>Bryophyta</taxon>
        <taxon>Sphagnophytina</taxon>
        <taxon>Sphagnopsida</taxon>
        <taxon>Sphagnales</taxon>
        <taxon>Sphagnaceae</taxon>
        <taxon>Sphagnum</taxon>
    </lineage>
</organism>
<proteinExistence type="predicted"/>
<evidence type="ECO:0000313" key="1">
    <source>
        <dbReference type="EMBL" id="CAK9262243.1"/>
    </source>
</evidence>
<protein>
    <submittedName>
        <fullName evidence="1">Uncharacterized protein</fullName>
    </submittedName>
</protein>
<keyword evidence="2" id="KW-1185">Reference proteome</keyword>
<sequence>MRRQHRPQEHHITSSSPLWYQHHLPASPVVFPGAATTILGGRGTATLPARREEARSVQFALERHSIRSKEIPVWNGGSEFYMWNISGRWFSIF</sequence>
<evidence type="ECO:0000313" key="2">
    <source>
        <dbReference type="Proteomes" id="UP001497444"/>
    </source>
</evidence>
<dbReference type="EMBL" id="OZ020109">
    <property type="protein sequence ID" value="CAK9262243.1"/>
    <property type="molecule type" value="Genomic_DNA"/>
</dbReference>
<gene>
    <name evidence="1" type="ORF">CSSPJE1EN1_LOCUS7721</name>
</gene>
<name>A0ABP0W8P6_9BRYO</name>